<dbReference type="Gene3D" id="3.40.50.720">
    <property type="entry name" value="NAD(P)-binding Rossmann-like Domain"/>
    <property type="match status" value="1"/>
</dbReference>
<feature type="domain" description="Gfo/Idh/MocA-like oxidoreductase N-terminal" evidence="1">
    <location>
        <begin position="5"/>
        <end position="125"/>
    </location>
</feature>
<evidence type="ECO:0000259" key="1">
    <source>
        <dbReference type="Pfam" id="PF01408"/>
    </source>
</evidence>
<name>A0ABR5A756_9BACL</name>
<sequence>MSRKRIGIVGLGDIAGKVYLPLLTALESVEVIGIQSRTETTVQRVGEQYRIPQAGRCRELGELLKLQPQAVFVHSPTETHYEVVMACLRAGVHVYVDKPLSYSLTEAERMADEAAARGLLLGVGFNRRFAPLYREAKAWLEAAGGFDWCAVQKHRVRRQSGPAKHTVYDDLIHMLDLLLWLGGSDYRLLASELGVDADGRLDCASGLLRYDAYDGKREPCAMSGSGLAGPAGSARAGAARSRNGTAAKAGATASFSMVRLAGRDLEELELHGGGRSAEVVNMETAQWSEAGGLPAARTFGSWETVLERRGFTGVVNHFLACMDDPAACEVRADRVLETHRLAEMVSAL</sequence>
<comment type="caution">
    <text evidence="2">The sequence shown here is derived from an EMBL/GenBank/DDBJ whole genome shotgun (WGS) entry which is preliminary data.</text>
</comment>
<dbReference type="EMBL" id="JXAK01000104">
    <property type="protein sequence ID" value="KIL36800.1"/>
    <property type="molecule type" value="Genomic_DNA"/>
</dbReference>
<reference evidence="2 3" key="1">
    <citation type="submission" date="2014-12" db="EMBL/GenBank/DDBJ databases">
        <title>Draft genome sequence of Paenibacillus kamchatkensis strain B-2647.</title>
        <authorList>
            <person name="Karlyshev A.V."/>
            <person name="Kudryashova E.B."/>
        </authorList>
    </citation>
    <scope>NUCLEOTIDE SEQUENCE [LARGE SCALE GENOMIC DNA]</scope>
    <source>
        <strain evidence="2 3">VKM B-2647</strain>
    </source>
</reference>
<accession>A0ABR5A756</accession>
<dbReference type="InterPro" id="IPR051317">
    <property type="entry name" value="Gfo/Idh/MocA_oxidoreduct"/>
</dbReference>
<proteinExistence type="predicted"/>
<dbReference type="SUPFAM" id="SSF51735">
    <property type="entry name" value="NAD(P)-binding Rossmann-fold domains"/>
    <property type="match status" value="1"/>
</dbReference>
<dbReference type="SUPFAM" id="SSF55347">
    <property type="entry name" value="Glyceraldehyde-3-phosphate dehydrogenase-like, C-terminal domain"/>
    <property type="match status" value="2"/>
</dbReference>
<protein>
    <submittedName>
        <fullName evidence="2">Dehydrogenase</fullName>
    </submittedName>
</protein>
<dbReference type="Gene3D" id="3.30.360.10">
    <property type="entry name" value="Dihydrodipicolinate Reductase, domain 2"/>
    <property type="match status" value="2"/>
</dbReference>
<dbReference type="InterPro" id="IPR000683">
    <property type="entry name" value="Gfo/Idh/MocA-like_OxRdtase_N"/>
</dbReference>
<dbReference type="Pfam" id="PF01408">
    <property type="entry name" value="GFO_IDH_MocA"/>
    <property type="match status" value="1"/>
</dbReference>
<dbReference type="PANTHER" id="PTHR43708:SF4">
    <property type="entry name" value="OXIDOREDUCTASE YCEM-RELATED"/>
    <property type="match status" value="1"/>
</dbReference>
<organism evidence="2 3">
    <name type="scientific">Gordoniibacillus kamchatkensis</name>
    <dbReference type="NCBI Taxonomy" id="1590651"/>
    <lineage>
        <taxon>Bacteria</taxon>
        <taxon>Bacillati</taxon>
        <taxon>Bacillota</taxon>
        <taxon>Bacilli</taxon>
        <taxon>Bacillales</taxon>
        <taxon>Paenibacillaceae</taxon>
        <taxon>Gordoniibacillus</taxon>
    </lineage>
</organism>
<dbReference type="InterPro" id="IPR036291">
    <property type="entry name" value="NAD(P)-bd_dom_sf"/>
</dbReference>
<gene>
    <name evidence="2" type="ORF">SD70_31325</name>
</gene>
<dbReference type="RefSeq" id="WP_041052523.1">
    <property type="nucleotide sequence ID" value="NZ_JXAK01000104.1"/>
</dbReference>
<evidence type="ECO:0000313" key="2">
    <source>
        <dbReference type="EMBL" id="KIL36800.1"/>
    </source>
</evidence>
<dbReference type="Proteomes" id="UP000031967">
    <property type="component" value="Unassembled WGS sequence"/>
</dbReference>
<evidence type="ECO:0000313" key="3">
    <source>
        <dbReference type="Proteomes" id="UP000031967"/>
    </source>
</evidence>
<dbReference type="PANTHER" id="PTHR43708">
    <property type="entry name" value="CONSERVED EXPRESSED OXIDOREDUCTASE (EUROFUNG)"/>
    <property type="match status" value="1"/>
</dbReference>
<keyword evidence="3" id="KW-1185">Reference proteome</keyword>